<dbReference type="Pfam" id="PF10741">
    <property type="entry name" value="T2SSM_b"/>
    <property type="match status" value="1"/>
</dbReference>
<reference evidence="2 3" key="1">
    <citation type="submission" date="2020-08" db="EMBL/GenBank/DDBJ databases">
        <title>Genomic Encyclopedia of Type Strains, Phase IV (KMG-IV): sequencing the most valuable type-strain genomes for metagenomic binning, comparative biology and taxonomic classification.</title>
        <authorList>
            <person name="Goeker M."/>
        </authorList>
    </citation>
    <scope>NUCLEOTIDE SEQUENCE [LARGE SCALE GENOMIC DNA]</scope>
    <source>
        <strain evidence="2 3">DSM 12252</strain>
    </source>
</reference>
<evidence type="ECO:0008006" key="4">
    <source>
        <dbReference type="Google" id="ProtNLM"/>
    </source>
</evidence>
<dbReference type="InterPro" id="IPR014717">
    <property type="entry name" value="Transl_elong_EF1B/ribsomal_bS6"/>
</dbReference>
<gene>
    <name evidence="2" type="ORF">HNQ65_001248</name>
</gene>
<dbReference type="Gene3D" id="3.30.70.60">
    <property type="match status" value="1"/>
</dbReference>
<proteinExistence type="predicted"/>
<evidence type="ECO:0000313" key="3">
    <source>
        <dbReference type="Proteomes" id="UP000590740"/>
    </source>
</evidence>
<organism evidence="2 3">
    <name type="scientific">Prosthecobacter vanneervenii</name>
    <dbReference type="NCBI Taxonomy" id="48466"/>
    <lineage>
        <taxon>Bacteria</taxon>
        <taxon>Pseudomonadati</taxon>
        <taxon>Verrucomicrobiota</taxon>
        <taxon>Verrucomicrobiia</taxon>
        <taxon>Verrucomicrobiales</taxon>
        <taxon>Verrucomicrobiaceae</taxon>
        <taxon>Prosthecobacter</taxon>
    </lineage>
</organism>
<dbReference type="Proteomes" id="UP000590740">
    <property type="component" value="Unassembled WGS sequence"/>
</dbReference>
<evidence type="ECO:0000313" key="2">
    <source>
        <dbReference type="EMBL" id="MBB5031680.1"/>
    </source>
</evidence>
<keyword evidence="1" id="KW-1133">Transmembrane helix</keyword>
<feature type="transmembrane region" description="Helical" evidence="1">
    <location>
        <begin position="12"/>
        <end position="33"/>
    </location>
</feature>
<comment type="caution">
    <text evidence="2">The sequence shown here is derived from an EMBL/GenBank/DDBJ whole genome shotgun (WGS) entry which is preliminary data.</text>
</comment>
<dbReference type="InterPro" id="IPR034756">
    <property type="entry name" value="T2SSM_b"/>
</dbReference>
<keyword evidence="1" id="KW-0472">Membrane</keyword>
<keyword evidence="3" id="KW-1185">Reference proteome</keyword>
<dbReference type="AlphaFoldDB" id="A0A7W7Y9B7"/>
<dbReference type="EMBL" id="JACHIG010000002">
    <property type="protein sequence ID" value="MBB5031680.1"/>
    <property type="molecule type" value="Genomic_DNA"/>
</dbReference>
<evidence type="ECO:0000256" key="1">
    <source>
        <dbReference type="SAM" id="Phobius"/>
    </source>
</evidence>
<protein>
    <recommendedName>
        <fullName evidence="4">General secretion pathway protein M</fullName>
    </recommendedName>
</protein>
<keyword evidence="1" id="KW-0812">Transmembrane</keyword>
<name>A0A7W7Y9B7_9BACT</name>
<sequence>MALALTQREKKLLGACIGALVLMATFILLKQFLDRRTAVLARITSLENEKKDNSHWMSDREFWDKRSAWMEKNMPVTESLGTAQAKLLEEIQNVALDNQFQVQKQQLLPDAADSKANASVYREVAVEVRLRGDQTTLLSWLATLQSPEKFQAIKQLEMEIDSKAKEKTPQVVCNLVLARWFKPENGFQP</sequence>
<dbReference type="RefSeq" id="WP_184338616.1">
    <property type="nucleotide sequence ID" value="NZ_JACHIG010000002.1"/>
</dbReference>
<accession>A0A7W7Y9B7</accession>